<dbReference type="RefSeq" id="WP_147315658.1">
    <property type="nucleotide sequence ID" value="NZ_BONB01000056.1"/>
</dbReference>
<evidence type="ECO:0000313" key="3">
    <source>
        <dbReference type="Proteomes" id="UP000256913"/>
    </source>
</evidence>
<feature type="transmembrane region" description="Helical" evidence="1">
    <location>
        <begin position="529"/>
        <end position="547"/>
    </location>
</feature>
<feature type="transmembrane region" description="Helical" evidence="1">
    <location>
        <begin position="461"/>
        <end position="484"/>
    </location>
</feature>
<keyword evidence="1" id="KW-0812">Transmembrane</keyword>
<dbReference type="EMBL" id="QUMQ01000001">
    <property type="protein sequence ID" value="REF99991.1"/>
    <property type="molecule type" value="Genomic_DNA"/>
</dbReference>
<feature type="transmembrane region" description="Helical" evidence="1">
    <location>
        <begin position="99"/>
        <end position="124"/>
    </location>
</feature>
<dbReference type="AlphaFoldDB" id="A0A3D9ZRZ2"/>
<organism evidence="2 3">
    <name type="scientific">Asanoa ferruginea</name>
    <dbReference type="NCBI Taxonomy" id="53367"/>
    <lineage>
        <taxon>Bacteria</taxon>
        <taxon>Bacillati</taxon>
        <taxon>Actinomycetota</taxon>
        <taxon>Actinomycetes</taxon>
        <taxon>Micromonosporales</taxon>
        <taxon>Micromonosporaceae</taxon>
        <taxon>Asanoa</taxon>
    </lineage>
</organism>
<feature type="transmembrane region" description="Helical" evidence="1">
    <location>
        <begin position="219"/>
        <end position="238"/>
    </location>
</feature>
<feature type="transmembrane region" description="Helical" evidence="1">
    <location>
        <begin position="411"/>
        <end position="436"/>
    </location>
</feature>
<accession>A0A3D9ZRZ2</accession>
<evidence type="ECO:0000256" key="1">
    <source>
        <dbReference type="SAM" id="Phobius"/>
    </source>
</evidence>
<reference evidence="2 3" key="1">
    <citation type="submission" date="2018-08" db="EMBL/GenBank/DDBJ databases">
        <title>Sequencing the genomes of 1000 actinobacteria strains.</title>
        <authorList>
            <person name="Klenk H.-P."/>
        </authorList>
    </citation>
    <scope>NUCLEOTIDE SEQUENCE [LARGE SCALE GENOMIC DNA]</scope>
    <source>
        <strain evidence="2 3">DSM 44099</strain>
    </source>
</reference>
<feature type="transmembrane region" description="Helical" evidence="1">
    <location>
        <begin position="567"/>
        <end position="584"/>
    </location>
</feature>
<dbReference type="SUPFAM" id="SSF53474">
    <property type="entry name" value="alpha/beta-Hydrolases"/>
    <property type="match status" value="1"/>
</dbReference>
<evidence type="ECO:0000313" key="2">
    <source>
        <dbReference type="EMBL" id="REF99991.1"/>
    </source>
</evidence>
<keyword evidence="1" id="KW-1133">Transmembrane helix</keyword>
<feature type="transmembrane region" description="Helical" evidence="1">
    <location>
        <begin position="375"/>
        <end position="399"/>
    </location>
</feature>
<protein>
    <recommendedName>
        <fullName evidence="4">Integral membrane protein</fullName>
    </recommendedName>
</protein>
<feature type="transmembrane region" description="Helical" evidence="1">
    <location>
        <begin position="250"/>
        <end position="276"/>
    </location>
</feature>
<dbReference type="Proteomes" id="UP000256913">
    <property type="component" value="Unassembled WGS sequence"/>
</dbReference>
<dbReference type="InterPro" id="IPR029058">
    <property type="entry name" value="AB_hydrolase_fold"/>
</dbReference>
<feature type="transmembrane region" description="Helical" evidence="1">
    <location>
        <begin position="337"/>
        <end position="355"/>
    </location>
</feature>
<keyword evidence="1" id="KW-0472">Membrane</keyword>
<feature type="transmembrane region" description="Helical" evidence="1">
    <location>
        <begin position="164"/>
        <end position="183"/>
    </location>
</feature>
<keyword evidence="3" id="KW-1185">Reference proteome</keyword>
<name>A0A3D9ZRZ2_9ACTN</name>
<proteinExistence type="predicted"/>
<gene>
    <name evidence="2" type="ORF">DFJ67_6038</name>
</gene>
<evidence type="ECO:0008006" key="4">
    <source>
        <dbReference type="Google" id="ProtNLM"/>
    </source>
</evidence>
<comment type="caution">
    <text evidence="2">The sequence shown here is derived from an EMBL/GenBank/DDBJ whole genome shotgun (WGS) entry which is preliminary data.</text>
</comment>
<dbReference type="OrthoDB" id="4320047at2"/>
<sequence length="782" mass="83739">MADAPARVVSLRVPGVDFPEAEAVLGAQPVEQVDDLAARGEFWRWRVHRPETNTPEAYLWGLRSTATARALWLLLLPFTLTNLAYWARPARPRGVMSWIADGLIGTACRLVALTLTATLMLGVAGVTMDLVAWQCLSVDSGCAGSWPEPFNLVGELRFNAYNRLALGALVPLLVLIVLWAASYRTWRRYERRAEIELAPDELTAARFWRGRDWVRRLRAVHIIVGMVVVDALLVYPILRLDRAAGRPWWIFGALLLCVLAVALLAGLLGTVAPLPVAIAEVRAVRNGPAVLRMMRSRRLAAGARVHSRLADRIEAGVARFRRGAHAAAPRINVGVRVSAWSTVAVTITSLAYAVGPRRVAAPSTGALPGFATGVATLSVIQVALLLGLGLATIPLCWIARRSSHRLAWRGFAAPIVATVATMLAVAEAASLLYFAALSIGELETSGAGRSWLPAPPYPYEWAGLVFAVAMGATLIAVAFGAVRWHVVLGTGRRMTDGRDPLLRRRHPERAEYLDHAHARGQLFESVPGLALVVFVPITVLSVVGVGYSALGRGPAALLPNQSTLTNLGAWSIGLIALVLVLTVARAGNTTPGRRLVSAVYAMATFWPRAAHPFAAPSHGPRAVADIVRRVTTLTGQGVPVLLAAHSHGSVLAAMAVRNLRPESTEHIALLTSACPLTRLIAPFFPAFFDPEASIKLAGSLTDEEGTRWTNLYRVTDPIGGAVCPSPTGTALDGVDVLAPDPPDAALHDVDPQVSGHGSYLRDPAFVEAHDRLVKTLAHRAGS</sequence>
<feature type="transmembrane region" description="Helical" evidence="1">
    <location>
        <begin position="70"/>
        <end position="87"/>
    </location>
</feature>